<sequence length="71" mass="7199">MTGPLTTAATVVGVAVQIAITGPTKANTGTVPLNKPSPAHNHESNTGNGRYKIAVTGPPRQQHTAIVSATK</sequence>
<gene>
    <name evidence="2" type="ORF">AVEN_35713_1</name>
</gene>
<keyword evidence="3" id="KW-1185">Reference proteome</keyword>
<dbReference type="EMBL" id="BGPR01002256">
    <property type="protein sequence ID" value="GBM70535.1"/>
    <property type="molecule type" value="Genomic_DNA"/>
</dbReference>
<proteinExistence type="predicted"/>
<comment type="caution">
    <text evidence="2">The sequence shown here is derived from an EMBL/GenBank/DDBJ whole genome shotgun (WGS) entry which is preliminary data.</text>
</comment>
<dbReference type="AlphaFoldDB" id="A0A4Y2HZ65"/>
<evidence type="ECO:0000313" key="3">
    <source>
        <dbReference type="Proteomes" id="UP000499080"/>
    </source>
</evidence>
<organism evidence="2 3">
    <name type="scientific">Araneus ventricosus</name>
    <name type="common">Orbweaver spider</name>
    <name type="synonym">Epeira ventricosa</name>
    <dbReference type="NCBI Taxonomy" id="182803"/>
    <lineage>
        <taxon>Eukaryota</taxon>
        <taxon>Metazoa</taxon>
        <taxon>Ecdysozoa</taxon>
        <taxon>Arthropoda</taxon>
        <taxon>Chelicerata</taxon>
        <taxon>Arachnida</taxon>
        <taxon>Araneae</taxon>
        <taxon>Araneomorphae</taxon>
        <taxon>Entelegynae</taxon>
        <taxon>Araneoidea</taxon>
        <taxon>Araneidae</taxon>
        <taxon>Araneus</taxon>
    </lineage>
</organism>
<feature type="compositionally biased region" description="Polar residues" evidence="1">
    <location>
        <begin position="59"/>
        <end position="71"/>
    </location>
</feature>
<evidence type="ECO:0000256" key="1">
    <source>
        <dbReference type="SAM" id="MobiDB-lite"/>
    </source>
</evidence>
<accession>A0A4Y2HZ65</accession>
<protein>
    <submittedName>
        <fullName evidence="2">Uncharacterized protein</fullName>
    </submittedName>
</protein>
<feature type="region of interest" description="Disordered" evidence="1">
    <location>
        <begin position="24"/>
        <end position="71"/>
    </location>
</feature>
<dbReference type="Proteomes" id="UP000499080">
    <property type="component" value="Unassembled WGS sequence"/>
</dbReference>
<reference evidence="2 3" key="1">
    <citation type="journal article" date="2019" name="Sci. Rep.">
        <title>Orb-weaving spider Araneus ventricosus genome elucidates the spidroin gene catalogue.</title>
        <authorList>
            <person name="Kono N."/>
            <person name="Nakamura H."/>
            <person name="Ohtoshi R."/>
            <person name="Moran D.A.P."/>
            <person name="Shinohara A."/>
            <person name="Yoshida Y."/>
            <person name="Fujiwara M."/>
            <person name="Mori M."/>
            <person name="Tomita M."/>
            <person name="Arakawa K."/>
        </authorList>
    </citation>
    <scope>NUCLEOTIDE SEQUENCE [LARGE SCALE GENOMIC DNA]</scope>
</reference>
<evidence type="ECO:0000313" key="2">
    <source>
        <dbReference type="EMBL" id="GBM70535.1"/>
    </source>
</evidence>
<name>A0A4Y2HZ65_ARAVE</name>